<dbReference type="Pfam" id="PF01370">
    <property type="entry name" value="Epimerase"/>
    <property type="match status" value="1"/>
</dbReference>
<keyword evidence="4" id="KW-1185">Reference proteome</keyword>
<accession>A0A8J3CN75</accession>
<dbReference type="EMBL" id="BMZG01000006">
    <property type="protein sequence ID" value="GHA73065.1"/>
    <property type="molecule type" value="Genomic_DNA"/>
</dbReference>
<name>A0A8J3CN75_9BURK</name>
<feature type="domain" description="NAD-dependent epimerase/dehydratase" evidence="2">
    <location>
        <begin position="82"/>
        <end position="201"/>
    </location>
</feature>
<organism evidence="3 4">
    <name type="scientific">Formosimonas limnophila</name>
    <dbReference type="NCBI Taxonomy" id="1384487"/>
    <lineage>
        <taxon>Bacteria</taxon>
        <taxon>Pseudomonadati</taxon>
        <taxon>Pseudomonadota</taxon>
        <taxon>Betaproteobacteria</taxon>
        <taxon>Burkholderiales</taxon>
        <taxon>Burkholderiaceae</taxon>
        <taxon>Formosimonas</taxon>
    </lineage>
</organism>
<sequence length="291" mass="32196">MNQLTIIGLGDVARRALSLLNDWQVTATTRAILDLDEACKDTTLFHALPTADAVLYTAPPPNTGETDTRLTALLSFWQTDAERRPTHLVYISTTGVYGDCGGAWVDESTPPNPQSARAIRRVDAEQQLTDFAKQHSMTLTILRAPGIYALERLPLARVLAGTPILKAEEDSFSNHIHADDLAAVCVVALRQLKGISIYNVCDDEPLSMGDWFTLLSEAADWPAPLRVTREEIAQKVSAQLLSFMRESRRIRNDALKRDLGIALKYPSARQFVTDHRTAISLLVAEMQKTSL</sequence>
<dbReference type="InterPro" id="IPR036291">
    <property type="entry name" value="NAD(P)-bd_dom_sf"/>
</dbReference>
<dbReference type="Proteomes" id="UP000614287">
    <property type="component" value="Unassembled WGS sequence"/>
</dbReference>
<dbReference type="Gene3D" id="3.40.50.720">
    <property type="entry name" value="NAD(P)-binding Rossmann-like Domain"/>
    <property type="match status" value="1"/>
</dbReference>
<evidence type="ECO:0000259" key="2">
    <source>
        <dbReference type="Pfam" id="PF01370"/>
    </source>
</evidence>
<gene>
    <name evidence="3" type="ORF">GCM10009007_12410</name>
</gene>
<protein>
    <submittedName>
        <fullName evidence="3">NAD(P)-dependent oxidoreductase</fullName>
    </submittedName>
</protein>
<evidence type="ECO:0000313" key="4">
    <source>
        <dbReference type="Proteomes" id="UP000614287"/>
    </source>
</evidence>
<dbReference type="InterPro" id="IPR001509">
    <property type="entry name" value="Epimerase_deHydtase"/>
</dbReference>
<keyword evidence="1" id="KW-0520">NAD</keyword>
<comment type="caution">
    <text evidence="3">The sequence shown here is derived from an EMBL/GenBank/DDBJ whole genome shotgun (WGS) entry which is preliminary data.</text>
</comment>
<dbReference type="CDD" id="cd05266">
    <property type="entry name" value="SDR_a4"/>
    <property type="match status" value="1"/>
</dbReference>
<evidence type="ECO:0000256" key="1">
    <source>
        <dbReference type="ARBA" id="ARBA00023027"/>
    </source>
</evidence>
<dbReference type="AlphaFoldDB" id="A0A8J3CN75"/>
<evidence type="ECO:0000313" key="3">
    <source>
        <dbReference type="EMBL" id="GHA73065.1"/>
    </source>
</evidence>
<dbReference type="SUPFAM" id="SSF51735">
    <property type="entry name" value="NAD(P)-binding Rossmann-fold domains"/>
    <property type="match status" value="1"/>
</dbReference>
<dbReference type="PANTHER" id="PTHR43574">
    <property type="entry name" value="EPIMERASE-RELATED"/>
    <property type="match status" value="1"/>
</dbReference>
<reference evidence="3" key="1">
    <citation type="journal article" date="2014" name="Int. J. Syst. Evol. Microbiol.">
        <title>Complete genome sequence of Corynebacterium casei LMG S-19264T (=DSM 44701T), isolated from a smear-ripened cheese.</title>
        <authorList>
            <consortium name="US DOE Joint Genome Institute (JGI-PGF)"/>
            <person name="Walter F."/>
            <person name="Albersmeier A."/>
            <person name="Kalinowski J."/>
            <person name="Ruckert C."/>
        </authorList>
    </citation>
    <scope>NUCLEOTIDE SEQUENCE</scope>
    <source>
        <strain evidence="3">KCTC 32501</strain>
    </source>
</reference>
<dbReference type="RefSeq" id="WP_189493086.1">
    <property type="nucleotide sequence ID" value="NZ_BMZG01000006.1"/>
</dbReference>
<reference evidence="3" key="2">
    <citation type="submission" date="2020-09" db="EMBL/GenBank/DDBJ databases">
        <authorList>
            <person name="Sun Q."/>
            <person name="Kim S."/>
        </authorList>
    </citation>
    <scope>NUCLEOTIDE SEQUENCE</scope>
    <source>
        <strain evidence="3">KCTC 32501</strain>
    </source>
</reference>
<proteinExistence type="predicted"/>